<evidence type="ECO:0000313" key="1">
    <source>
        <dbReference type="EMBL" id="KNE88047.1"/>
    </source>
</evidence>
<dbReference type="EMBL" id="AJIL01003297">
    <property type="protein sequence ID" value="KNE88047.1"/>
    <property type="molecule type" value="Genomic_DNA"/>
</dbReference>
<protein>
    <submittedName>
        <fullName evidence="1">Uncharacterized protein</fullName>
    </submittedName>
</protein>
<comment type="caution">
    <text evidence="1">The sequence shown here is derived from an EMBL/GenBank/DDBJ whole genome shotgun (WGS) entry which is preliminary data.</text>
</comment>
<dbReference type="Proteomes" id="UP000054564">
    <property type="component" value="Unassembled WGS sequence"/>
</dbReference>
<proteinExistence type="predicted"/>
<sequence length="122" mass="13834">MAIQKTWTQEEIRHLEVHFHKTENHILAAYFGRSISSVAGKASSMGLEKDAEVAHLTRVSAGVRARQKSLERPQTYRKDGGLRFVKSLAGHPSFDEYRKVSQIYRMDLLLRNVGTTIHRSAA</sequence>
<accession>A0A0L0ULW0</accession>
<gene>
    <name evidence="1" type="ORF">PSTG_18558</name>
</gene>
<evidence type="ECO:0000313" key="2">
    <source>
        <dbReference type="Proteomes" id="UP000054564"/>
    </source>
</evidence>
<organism evidence="1 2">
    <name type="scientific">Puccinia striiformis f. sp. tritici PST-78</name>
    <dbReference type="NCBI Taxonomy" id="1165861"/>
    <lineage>
        <taxon>Eukaryota</taxon>
        <taxon>Fungi</taxon>
        <taxon>Dikarya</taxon>
        <taxon>Basidiomycota</taxon>
        <taxon>Pucciniomycotina</taxon>
        <taxon>Pucciniomycetes</taxon>
        <taxon>Pucciniales</taxon>
        <taxon>Pucciniaceae</taxon>
        <taxon>Puccinia</taxon>
    </lineage>
</organism>
<keyword evidence="2" id="KW-1185">Reference proteome</keyword>
<reference evidence="2" key="1">
    <citation type="submission" date="2014-03" db="EMBL/GenBank/DDBJ databases">
        <title>The Genome Sequence of Puccinia striiformis f. sp. tritici PST-78.</title>
        <authorList>
            <consortium name="The Broad Institute Genome Sequencing Platform"/>
            <person name="Cuomo C."/>
            <person name="Hulbert S."/>
            <person name="Chen X."/>
            <person name="Walker B."/>
            <person name="Young S.K."/>
            <person name="Zeng Q."/>
            <person name="Gargeya S."/>
            <person name="Fitzgerald M."/>
            <person name="Haas B."/>
            <person name="Abouelleil A."/>
            <person name="Alvarado L."/>
            <person name="Arachchi H.M."/>
            <person name="Berlin A.M."/>
            <person name="Chapman S.B."/>
            <person name="Goldberg J."/>
            <person name="Griggs A."/>
            <person name="Gujja S."/>
            <person name="Hansen M."/>
            <person name="Howarth C."/>
            <person name="Imamovic A."/>
            <person name="Larimer J."/>
            <person name="McCowan C."/>
            <person name="Montmayeur A."/>
            <person name="Murphy C."/>
            <person name="Neiman D."/>
            <person name="Pearson M."/>
            <person name="Priest M."/>
            <person name="Roberts A."/>
            <person name="Saif S."/>
            <person name="Shea T."/>
            <person name="Sisk P."/>
            <person name="Sykes S."/>
            <person name="Wortman J."/>
            <person name="Nusbaum C."/>
            <person name="Birren B."/>
        </authorList>
    </citation>
    <scope>NUCLEOTIDE SEQUENCE [LARGE SCALE GENOMIC DNA]</scope>
    <source>
        <strain evidence="2">race PST-78</strain>
    </source>
</reference>
<dbReference type="AlphaFoldDB" id="A0A0L0ULW0"/>
<name>A0A0L0ULW0_9BASI</name>